<dbReference type="Pfam" id="PF11575">
    <property type="entry name" value="FhuF_C"/>
    <property type="match status" value="1"/>
</dbReference>
<dbReference type="InterPro" id="IPR024726">
    <property type="entry name" value="FhuF_C"/>
</dbReference>
<dbReference type="Proteomes" id="UP000253742">
    <property type="component" value="Unassembled WGS sequence"/>
</dbReference>
<evidence type="ECO:0000313" key="4">
    <source>
        <dbReference type="Proteomes" id="UP000253742"/>
    </source>
</evidence>
<evidence type="ECO:0000259" key="2">
    <source>
        <dbReference type="Pfam" id="PF11575"/>
    </source>
</evidence>
<name>A0A369VJ21_9ACTN</name>
<accession>A0A369VJ21</accession>
<protein>
    <submittedName>
        <fullName evidence="3">Iron reductase</fullName>
    </submittedName>
</protein>
<gene>
    <name evidence="3" type="ORF">DVZ84_04155</name>
</gene>
<proteinExistence type="predicted"/>
<reference evidence="3 4" key="1">
    <citation type="submission" date="2018-07" db="EMBL/GenBank/DDBJ databases">
        <title>Genome guided investigation of antibiotics producing actinomycetales strain isolated from a Macau mangrove ecosystem.</title>
        <authorList>
            <person name="Hu D."/>
        </authorList>
    </citation>
    <scope>NUCLEOTIDE SEQUENCE [LARGE SCALE GENOMIC DNA]</scope>
    <source>
        <strain evidence="3 4">2297</strain>
    </source>
</reference>
<feature type="region of interest" description="Disordered" evidence="1">
    <location>
        <begin position="1"/>
        <end position="26"/>
    </location>
</feature>
<organism evidence="3 4">
    <name type="scientific">Streptomyces parvulus</name>
    <dbReference type="NCBI Taxonomy" id="146923"/>
    <lineage>
        <taxon>Bacteria</taxon>
        <taxon>Bacillati</taxon>
        <taxon>Actinomycetota</taxon>
        <taxon>Actinomycetes</taxon>
        <taxon>Kitasatosporales</taxon>
        <taxon>Streptomycetaceae</taxon>
        <taxon>Streptomyces</taxon>
    </lineage>
</organism>
<dbReference type="OrthoDB" id="3290158at2"/>
<dbReference type="GO" id="GO:0051537">
    <property type="term" value="F:2 iron, 2 sulfur cluster binding"/>
    <property type="evidence" value="ECO:0007669"/>
    <property type="project" value="InterPro"/>
</dbReference>
<dbReference type="AlphaFoldDB" id="A0A369VJ21"/>
<dbReference type="EMBL" id="QQBH01000002">
    <property type="protein sequence ID" value="RDD90549.1"/>
    <property type="molecule type" value="Genomic_DNA"/>
</dbReference>
<feature type="domain" description="Ferric siderophore reductase C-terminal" evidence="2">
    <location>
        <begin position="244"/>
        <end position="264"/>
    </location>
</feature>
<evidence type="ECO:0000313" key="3">
    <source>
        <dbReference type="EMBL" id="RDD90549.1"/>
    </source>
</evidence>
<comment type="caution">
    <text evidence="3">The sequence shown here is derived from an EMBL/GenBank/DDBJ whole genome shotgun (WGS) entry which is preliminary data.</text>
</comment>
<dbReference type="STRING" id="146923.Spa2297_00625"/>
<feature type="compositionally biased region" description="Basic residues" evidence="1">
    <location>
        <begin position="1"/>
        <end position="24"/>
    </location>
</feature>
<sequence>MGPRRRPRRRAATGHPRPVRHHAAAPRPGLLIRAEEYPVSGGGQAPPADVTAALRDVADLGGFFVLRVGGPDAGWQPLGHSYARGFTDLADAVARRHRAPEARIGVSIAQLGHAARLWSPALACLLLHGIVPDLARLERAVDGPALRLPRPAGVDAGRLPSPARALYAQVTGHLDALAAGLRVKVAPRLLDGNSASALVEAARALLAARPTLREPLTALTTELLGTGRLVGTGDITGPELTFRRRSCCLYYRAPEGSNCGDCCLAR</sequence>
<evidence type="ECO:0000256" key="1">
    <source>
        <dbReference type="SAM" id="MobiDB-lite"/>
    </source>
</evidence>